<comment type="similarity">
    <text evidence="6">Belongs to the RING-type zinc finger family. ATL subfamily.</text>
</comment>
<dbReference type="CDD" id="cd16461">
    <property type="entry name" value="RING-H2_EL5-like"/>
    <property type="match status" value="1"/>
</dbReference>
<evidence type="ECO:0000256" key="4">
    <source>
        <dbReference type="ARBA" id="ARBA00022771"/>
    </source>
</evidence>
<protein>
    <recommendedName>
        <fullName evidence="2">RING-type E3 ubiquitin transferase</fullName>
        <ecNumber evidence="2">2.3.2.27</ecNumber>
    </recommendedName>
</protein>
<dbReference type="InParanoid" id="A0A0Q3PXR8"/>
<dbReference type="FunFam" id="3.30.40.10:FF:000672">
    <property type="entry name" value="E3 ubiquitin-protein ligase ATL41"/>
    <property type="match status" value="1"/>
</dbReference>
<evidence type="ECO:0000313" key="10">
    <source>
        <dbReference type="EMBL" id="KQJ94241.1"/>
    </source>
</evidence>
<dbReference type="InterPro" id="IPR001841">
    <property type="entry name" value="Znf_RING"/>
</dbReference>
<evidence type="ECO:0000256" key="8">
    <source>
        <dbReference type="SAM" id="Phobius"/>
    </source>
</evidence>
<keyword evidence="8" id="KW-0472">Membrane</keyword>
<organism evidence="10">
    <name type="scientific">Brachypodium distachyon</name>
    <name type="common">Purple false brome</name>
    <name type="synonym">Trachynia distachya</name>
    <dbReference type="NCBI Taxonomy" id="15368"/>
    <lineage>
        <taxon>Eukaryota</taxon>
        <taxon>Viridiplantae</taxon>
        <taxon>Streptophyta</taxon>
        <taxon>Embryophyta</taxon>
        <taxon>Tracheophyta</taxon>
        <taxon>Spermatophyta</taxon>
        <taxon>Magnoliopsida</taxon>
        <taxon>Liliopsida</taxon>
        <taxon>Poales</taxon>
        <taxon>Poaceae</taxon>
        <taxon>BOP clade</taxon>
        <taxon>Pooideae</taxon>
        <taxon>Stipodae</taxon>
        <taxon>Brachypodieae</taxon>
        <taxon>Brachypodium</taxon>
    </lineage>
</organism>
<accession>A0A0Q3PXR8</accession>
<dbReference type="PANTHER" id="PTHR14155:SF629">
    <property type="entry name" value="RING-TYPE DOMAIN-CONTAINING PROTEIN"/>
    <property type="match status" value="1"/>
</dbReference>
<keyword evidence="4 7" id="KW-0863">Zinc-finger</keyword>
<evidence type="ECO:0000256" key="6">
    <source>
        <dbReference type="ARBA" id="ARBA00024209"/>
    </source>
</evidence>
<dbReference type="OrthoDB" id="8062037at2759"/>
<dbReference type="GO" id="GO:0008270">
    <property type="term" value="F:zinc ion binding"/>
    <property type="evidence" value="ECO:0007669"/>
    <property type="project" value="UniProtKB-KW"/>
</dbReference>
<sequence>MLPAWFRGGEGSNGHGRRRGTCYGVAVSFLTMLVFCVLVATVSVWKAFLFAVLALFAFGIGECLAPESWRVGIIRGRSSAAAEPEPATAPRSTAWTFGLPKAAIEALPRFAYAAASSPRGGQEGAAAAGGDLESGGGGAEPCSVCLEDLEAGEMVRQLPKCKHLFHVECIDMWLHSHRTCPVCRCDLSPPRKVAGKAVALEMEPPAEGALPPV</sequence>
<evidence type="ECO:0000313" key="11">
    <source>
        <dbReference type="EnsemblPlants" id="KQJ94241"/>
    </source>
</evidence>
<dbReference type="GO" id="GO:0061630">
    <property type="term" value="F:ubiquitin protein ligase activity"/>
    <property type="evidence" value="ECO:0007669"/>
    <property type="project" value="UniProtKB-EC"/>
</dbReference>
<dbReference type="InterPro" id="IPR053238">
    <property type="entry name" value="RING-H2_zinc_finger"/>
</dbReference>
<name>A0A0Q3PXR8_BRADI</name>
<dbReference type="SMART" id="SM00184">
    <property type="entry name" value="RING"/>
    <property type="match status" value="1"/>
</dbReference>
<proteinExistence type="inferred from homology"/>
<evidence type="ECO:0000313" key="12">
    <source>
        <dbReference type="Proteomes" id="UP000008810"/>
    </source>
</evidence>
<comment type="catalytic activity">
    <reaction evidence="1">
        <text>S-ubiquitinyl-[E2 ubiquitin-conjugating enzyme]-L-cysteine + [acceptor protein]-L-lysine = [E2 ubiquitin-conjugating enzyme]-L-cysteine + N(6)-ubiquitinyl-[acceptor protein]-L-lysine.</text>
        <dbReference type="EC" id="2.3.2.27"/>
    </reaction>
</comment>
<dbReference type="PANTHER" id="PTHR14155">
    <property type="entry name" value="RING FINGER DOMAIN-CONTAINING"/>
    <property type="match status" value="1"/>
</dbReference>
<reference evidence="10" key="2">
    <citation type="submission" date="2017-06" db="EMBL/GenBank/DDBJ databases">
        <title>WGS assembly of Brachypodium distachyon.</title>
        <authorList>
            <consortium name="The International Brachypodium Initiative"/>
            <person name="Lucas S."/>
            <person name="Harmon-Smith M."/>
            <person name="Lail K."/>
            <person name="Tice H."/>
            <person name="Grimwood J."/>
            <person name="Bruce D."/>
            <person name="Barry K."/>
            <person name="Shu S."/>
            <person name="Lindquist E."/>
            <person name="Wang M."/>
            <person name="Pitluck S."/>
            <person name="Vogel J.P."/>
            <person name="Garvin D.F."/>
            <person name="Mockler T.C."/>
            <person name="Schmutz J."/>
            <person name="Rokhsar D."/>
            <person name="Bevan M.W."/>
        </authorList>
    </citation>
    <scope>NUCLEOTIDE SEQUENCE</scope>
    <source>
        <strain evidence="10">Bd21</strain>
    </source>
</reference>
<keyword evidence="8" id="KW-0812">Transmembrane</keyword>
<reference evidence="11" key="3">
    <citation type="submission" date="2018-08" db="UniProtKB">
        <authorList>
            <consortium name="EnsemblPlants"/>
        </authorList>
    </citation>
    <scope>IDENTIFICATION</scope>
    <source>
        <strain evidence="11">cv. Bd21</strain>
    </source>
</reference>
<evidence type="ECO:0000256" key="3">
    <source>
        <dbReference type="ARBA" id="ARBA00022723"/>
    </source>
</evidence>
<dbReference type="SUPFAM" id="SSF57850">
    <property type="entry name" value="RING/U-box"/>
    <property type="match status" value="1"/>
</dbReference>
<evidence type="ECO:0000259" key="9">
    <source>
        <dbReference type="PROSITE" id="PS50089"/>
    </source>
</evidence>
<evidence type="ECO:0000256" key="5">
    <source>
        <dbReference type="ARBA" id="ARBA00022833"/>
    </source>
</evidence>
<reference evidence="10 11" key="1">
    <citation type="journal article" date="2010" name="Nature">
        <title>Genome sequencing and analysis of the model grass Brachypodium distachyon.</title>
        <authorList>
            <consortium name="International Brachypodium Initiative"/>
        </authorList>
    </citation>
    <scope>NUCLEOTIDE SEQUENCE [LARGE SCALE GENOMIC DNA]</scope>
    <source>
        <strain evidence="10 11">Bd21</strain>
    </source>
</reference>
<dbReference type="Proteomes" id="UP000008810">
    <property type="component" value="Chromosome 3"/>
</dbReference>
<evidence type="ECO:0000256" key="1">
    <source>
        <dbReference type="ARBA" id="ARBA00000900"/>
    </source>
</evidence>
<dbReference type="Pfam" id="PF13639">
    <property type="entry name" value="zf-RING_2"/>
    <property type="match status" value="1"/>
</dbReference>
<feature type="domain" description="RING-type" evidence="9">
    <location>
        <begin position="142"/>
        <end position="184"/>
    </location>
</feature>
<dbReference type="EMBL" id="CM000882">
    <property type="protein sequence ID" value="KQJ94241.1"/>
    <property type="molecule type" value="Genomic_DNA"/>
</dbReference>
<dbReference type="STRING" id="15368.A0A0Q3PXR8"/>
<evidence type="ECO:0000256" key="2">
    <source>
        <dbReference type="ARBA" id="ARBA00012483"/>
    </source>
</evidence>
<feature type="transmembrane region" description="Helical" evidence="8">
    <location>
        <begin position="21"/>
        <end position="41"/>
    </location>
</feature>
<dbReference type="EnsemblPlants" id="KQJ94241">
    <property type="protein sequence ID" value="KQJ94241"/>
    <property type="gene ID" value="BRADI_3g09410v3"/>
</dbReference>
<keyword evidence="12" id="KW-1185">Reference proteome</keyword>
<evidence type="ECO:0000256" key="7">
    <source>
        <dbReference type="PROSITE-ProRule" id="PRU00175"/>
    </source>
</evidence>
<keyword evidence="3" id="KW-0479">Metal-binding</keyword>
<feature type="transmembrane region" description="Helical" evidence="8">
    <location>
        <begin position="47"/>
        <end position="65"/>
    </location>
</feature>
<keyword evidence="5" id="KW-0862">Zinc</keyword>
<dbReference type="PROSITE" id="PS50089">
    <property type="entry name" value="ZF_RING_2"/>
    <property type="match status" value="1"/>
</dbReference>
<gene>
    <name evidence="10" type="ORF">BRADI_3g09410v3</name>
</gene>
<keyword evidence="8" id="KW-1133">Transmembrane helix</keyword>
<dbReference type="Gramene" id="KQJ94241">
    <property type="protein sequence ID" value="KQJ94241"/>
    <property type="gene ID" value="BRADI_3g09410v3"/>
</dbReference>
<dbReference type="Gene3D" id="3.30.40.10">
    <property type="entry name" value="Zinc/RING finger domain, C3HC4 (zinc finger)"/>
    <property type="match status" value="1"/>
</dbReference>
<dbReference type="EC" id="2.3.2.27" evidence="2"/>
<dbReference type="AlphaFoldDB" id="A0A0Q3PXR8"/>
<dbReference type="InterPro" id="IPR013083">
    <property type="entry name" value="Znf_RING/FYVE/PHD"/>
</dbReference>